<dbReference type="GeneID" id="28800806"/>
<evidence type="ECO:0000313" key="2">
    <source>
        <dbReference type="Proteomes" id="UP000203985"/>
    </source>
</evidence>
<accession>A0A160DCR2</accession>
<organism evidence="1 2">
    <name type="scientific">Gordonia phage Bowser</name>
    <dbReference type="NCBI Taxonomy" id="1838063"/>
    <lineage>
        <taxon>Viruses</taxon>
        <taxon>Duplodnaviria</taxon>
        <taxon>Heunggongvirae</taxon>
        <taxon>Uroviricota</taxon>
        <taxon>Caudoviricetes</taxon>
        <taxon>Bowservirus</taxon>
        <taxon>Bowservirus bowser</taxon>
    </lineage>
</organism>
<dbReference type="KEGG" id="vg:28800806"/>
<protein>
    <submittedName>
        <fullName evidence="1">Uncharacterized protein</fullName>
    </submittedName>
</protein>
<keyword evidence="2" id="KW-1185">Reference proteome</keyword>
<evidence type="ECO:0000313" key="1">
    <source>
        <dbReference type="EMBL" id="ANA85429.1"/>
    </source>
</evidence>
<dbReference type="RefSeq" id="YP_009275601.1">
    <property type="nucleotide sequence ID" value="NC_030930.1"/>
</dbReference>
<dbReference type="EMBL" id="KU998235">
    <property type="protein sequence ID" value="ANA85429.1"/>
    <property type="molecule type" value="Genomic_DNA"/>
</dbReference>
<dbReference type="Proteomes" id="UP000203985">
    <property type="component" value="Segment"/>
</dbReference>
<reference evidence="1 2" key="1">
    <citation type="submission" date="2016-03" db="EMBL/GenBank/DDBJ databases">
        <authorList>
            <person name="Montgomery M.T."/>
            <person name="Guerrero C.A."/>
            <person name="Mavrich T.N."/>
            <person name="Pope W.H."/>
            <person name="Garlena R.A."/>
            <person name="Russell D.A."/>
            <person name="Jacobs-Sera D."/>
            <person name="Hendrix R.W."/>
            <person name="Hatfull G.F."/>
        </authorList>
    </citation>
    <scope>NUCLEOTIDE SEQUENCE [LARGE SCALE GENOMIC DNA]</scope>
</reference>
<proteinExistence type="predicted"/>
<name>A0A160DCR2_9CAUD</name>
<gene>
    <name evidence="1" type="primary">34</name>
    <name evidence="1" type="ORF">BOWSER_34</name>
</gene>
<sequence>MIITGAFLAESVIGNDGKFYVWGGAVTEWGRPPGASVSIPLVLLLQAEPGDTTTSLPGELFTPDGSSHELRFDVLPAALEGTDVGWLSAGINLGPENPDGRYIILVGDVSLPVRLITRP</sequence>